<reference evidence="1 2" key="1">
    <citation type="submission" date="2018-10" db="EMBL/GenBank/DDBJ databases">
        <title>Natrarchaeobius chitinivorans gen. nov., sp. nov., and Natrarchaeobius haloalkaliphilus sp. nov., alkaliphilic, chitin-utilizing haloarchaea from hypersaline alkaline lakes.</title>
        <authorList>
            <person name="Sorokin D.Y."/>
            <person name="Elcheninov A.G."/>
            <person name="Kostrikina N.A."/>
            <person name="Bale N.J."/>
            <person name="Sinninghe Damste J.S."/>
            <person name="Khijniak T.V."/>
            <person name="Kublanov I.V."/>
            <person name="Toshchakov S.V."/>
        </authorList>
    </citation>
    <scope>NUCLEOTIDE SEQUENCE [LARGE SCALE GENOMIC DNA]</scope>
    <source>
        <strain evidence="1 2">AArcht4T</strain>
    </source>
</reference>
<comment type="caution">
    <text evidence="1">The sequence shown here is derived from an EMBL/GenBank/DDBJ whole genome shotgun (WGS) entry which is preliminary data.</text>
</comment>
<name>A0A3N6NCY3_NATCH</name>
<dbReference type="AlphaFoldDB" id="A0A3N6NCY3"/>
<protein>
    <submittedName>
        <fullName evidence="1">Calcium-binding protein</fullName>
    </submittedName>
</protein>
<accession>A0A3N6NCY3</accession>
<keyword evidence="2" id="KW-1185">Reference proteome</keyword>
<organism evidence="1 2">
    <name type="scientific">Natrarchaeobius chitinivorans</name>
    <dbReference type="NCBI Taxonomy" id="1679083"/>
    <lineage>
        <taxon>Archaea</taxon>
        <taxon>Methanobacteriati</taxon>
        <taxon>Methanobacteriota</taxon>
        <taxon>Stenosarchaea group</taxon>
        <taxon>Halobacteria</taxon>
        <taxon>Halobacteriales</taxon>
        <taxon>Natrialbaceae</taxon>
        <taxon>Natrarchaeobius</taxon>
    </lineage>
</organism>
<evidence type="ECO:0000313" key="1">
    <source>
        <dbReference type="EMBL" id="RQG96632.1"/>
    </source>
</evidence>
<dbReference type="EMBL" id="REGA01000003">
    <property type="protein sequence ID" value="RQG96632.1"/>
    <property type="molecule type" value="Genomic_DNA"/>
</dbReference>
<dbReference type="RefSeq" id="WP_124194706.1">
    <property type="nucleotide sequence ID" value="NZ_REGA01000003.1"/>
</dbReference>
<gene>
    <name evidence="1" type="ORF">EA473_05860</name>
</gene>
<dbReference type="OrthoDB" id="203934at2157"/>
<proteinExistence type="predicted"/>
<sequence>MTSNNQDGADESTGFGKRGTAGATALVAGAGVTATATNATAQDTQEVILKATDYYPNEEIVILSDFEERNRREFLEEYDEDEDVFTDHDDWDVYSALVEVGEPAGKPVILMIDNDVDPNPGDRGTVGDSPSFKNTEWDLIEVDVTFEDDDENGDDDGGN</sequence>
<dbReference type="Proteomes" id="UP000282323">
    <property type="component" value="Unassembled WGS sequence"/>
</dbReference>
<evidence type="ECO:0000313" key="2">
    <source>
        <dbReference type="Proteomes" id="UP000282323"/>
    </source>
</evidence>